<organism evidence="1">
    <name type="scientific">Eutreptiella gymnastica</name>
    <dbReference type="NCBI Taxonomy" id="73025"/>
    <lineage>
        <taxon>Eukaryota</taxon>
        <taxon>Discoba</taxon>
        <taxon>Euglenozoa</taxon>
        <taxon>Euglenida</taxon>
        <taxon>Spirocuta</taxon>
        <taxon>Euglenophyceae</taxon>
        <taxon>Eutreptiales</taxon>
        <taxon>Eutreptiaceae</taxon>
        <taxon>Eutreptiella</taxon>
    </lineage>
</organism>
<dbReference type="EMBL" id="HBGA01078134">
    <property type="protein sequence ID" value="CAD9018071.1"/>
    <property type="molecule type" value="Transcribed_RNA"/>
</dbReference>
<protein>
    <submittedName>
        <fullName evidence="1">Uncharacterized protein</fullName>
    </submittedName>
</protein>
<sequence>MRAIAVVPGNNSCIQAFEHFRQFSDSLLTMLLPFAFAAASASPCNPCYFTGISGDCCAIPSRWCGFAQCAKICVLVCSYLFLNSANAIRIRRHTNHGLLFPYLPPPPPT</sequence>
<accession>A0A7S1NGD2</accession>
<gene>
    <name evidence="1" type="ORF">EGYM00392_LOCUS29181</name>
</gene>
<proteinExistence type="predicted"/>
<dbReference type="AlphaFoldDB" id="A0A7S1NGD2"/>
<name>A0A7S1NGD2_9EUGL</name>
<evidence type="ECO:0000313" key="1">
    <source>
        <dbReference type="EMBL" id="CAD9018071.1"/>
    </source>
</evidence>
<reference evidence="1" key="1">
    <citation type="submission" date="2021-01" db="EMBL/GenBank/DDBJ databases">
        <authorList>
            <person name="Corre E."/>
            <person name="Pelletier E."/>
            <person name="Niang G."/>
            <person name="Scheremetjew M."/>
            <person name="Finn R."/>
            <person name="Kale V."/>
            <person name="Holt S."/>
            <person name="Cochrane G."/>
            <person name="Meng A."/>
            <person name="Brown T."/>
            <person name="Cohen L."/>
        </authorList>
    </citation>
    <scope>NUCLEOTIDE SEQUENCE</scope>
    <source>
        <strain evidence="1">NIES-381</strain>
    </source>
</reference>